<dbReference type="InterPro" id="IPR053858">
    <property type="entry name" value="Arb2_dom"/>
</dbReference>
<accession>A0A9Q8V5I6</accession>
<keyword evidence="4" id="KW-1185">Reference proteome</keyword>
<evidence type="ECO:0000256" key="1">
    <source>
        <dbReference type="SAM" id="MobiDB-lite"/>
    </source>
</evidence>
<dbReference type="Pfam" id="PF22749">
    <property type="entry name" value="Arb2"/>
    <property type="match status" value="1"/>
</dbReference>
<organism evidence="3 4">
    <name type="scientific">Purpureocillium takamizusanense</name>
    <dbReference type="NCBI Taxonomy" id="2060973"/>
    <lineage>
        <taxon>Eukaryota</taxon>
        <taxon>Fungi</taxon>
        <taxon>Dikarya</taxon>
        <taxon>Ascomycota</taxon>
        <taxon>Pezizomycotina</taxon>
        <taxon>Sordariomycetes</taxon>
        <taxon>Hypocreomycetidae</taxon>
        <taxon>Hypocreales</taxon>
        <taxon>Ophiocordycipitaceae</taxon>
        <taxon>Purpureocillium</taxon>
    </lineage>
</organism>
<dbReference type="GeneID" id="72062437"/>
<dbReference type="InterPro" id="IPR048263">
    <property type="entry name" value="Arb2"/>
</dbReference>
<gene>
    <name evidence="3" type="ORF">JDV02_000472</name>
</gene>
<dbReference type="GO" id="GO:0035197">
    <property type="term" value="F:siRNA binding"/>
    <property type="evidence" value="ECO:0007669"/>
    <property type="project" value="TreeGrafter"/>
</dbReference>
<evidence type="ECO:0000313" key="3">
    <source>
        <dbReference type="EMBL" id="UNI13760.1"/>
    </source>
</evidence>
<dbReference type="GO" id="GO:0031048">
    <property type="term" value="P:regulatory ncRNA-mediated heterochromatin formation"/>
    <property type="evidence" value="ECO:0007669"/>
    <property type="project" value="TreeGrafter"/>
</dbReference>
<reference evidence="3" key="1">
    <citation type="submission" date="2021-11" db="EMBL/GenBank/DDBJ databases">
        <title>Purpureocillium_takamizusanense_genome.</title>
        <authorList>
            <person name="Nguyen N.-H."/>
        </authorList>
    </citation>
    <scope>NUCLEOTIDE SEQUENCE</scope>
    <source>
        <strain evidence="3">PT3</strain>
    </source>
</reference>
<dbReference type="GO" id="GO:0005634">
    <property type="term" value="C:nucleus"/>
    <property type="evidence" value="ECO:0007669"/>
    <property type="project" value="TreeGrafter"/>
</dbReference>
<evidence type="ECO:0000313" key="4">
    <source>
        <dbReference type="Proteomes" id="UP000829364"/>
    </source>
</evidence>
<dbReference type="KEGG" id="ptkz:JDV02_000472"/>
<dbReference type="AlphaFoldDB" id="A0A9Q8V5I6"/>
<name>A0A9Q8V5I6_9HYPO</name>
<evidence type="ECO:0000259" key="2">
    <source>
        <dbReference type="Pfam" id="PF22749"/>
    </source>
</evidence>
<dbReference type="Proteomes" id="UP000829364">
    <property type="component" value="Chromosome 1"/>
</dbReference>
<proteinExistence type="predicted"/>
<dbReference type="RefSeq" id="XP_047837241.1">
    <property type="nucleotide sequence ID" value="XM_047981283.1"/>
</dbReference>
<feature type="region of interest" description="Disordered" evidence="1">
    <location>
        <begin position="365"/>
        <end position="392"/>
    </location>
</feature>
<dbReference type="PANTHER" id="PTHR21357">
    <property type="entry name" value="FAM172 FAMILY PROTEIN HOMOLOG CG10038"/>
    <property type="match status" value="1"/>
</dbReference>
<dbReference type="OrthoDB" id="421951at2759"/>
<feature type="compositionally biased region" description="Basic and acidic residues" evidence="1">
    <location>
        <begin position="365"/>
        <end position="385"/>
    </location>
</feature>
<dbReference type="EMBL" id="CP086354">
    <property type="protein sequence ID" value="UNI13760.1"/>
    <property type="molecule type" value="Genomic_DNA"/>
</dbReference>
<sequence>MFRRRWSGLPSDASFPSTLRGLGYFINDDDEIRSVEDPDYYFKFFINRNPRICARQRFAFNQAMEDEIHARLESQGLQKVLLPLGATPVDRHVPIFTTTDLKTESRIVVIFGDPSQDLGVVAGRIANGPGGIDQGSMVSVGQKLKEQASSTTDSSPPGIVIANPGQLYWWPEGSRSITITASDAVPLPSLVHYGRMHVTELNSIPGSESRFKHVRYVWDEVLRTMSDDYAKISIIAIGETCETVMEYLNDAKNWDRWADRVSSMVLLGHVYPSDDLTNESFKKFLAERTRAYITSDQPVDTGLATPDGNPNECIPSLGCPCYSSSEPCYSELILIRALPSILGYIELVAQSPDYKNPAVDVIERPQEEKIEVEDDWGKIPEEEKPSISVADQEQILQQVKDLEMEDERDGASPIP</sequence>
<dbReference type="PANTHER" id="PTHR21357:SF4">
    <property type="entry name" value="FAM172 FAMILY PROTEIN HOMOLOG CG10038"/>
    <property type="match status" value="1"/>
</dbReference>
<protein>
    <recommendedName>
        <fullName evidence="2">Arb2 domain-containing protein</fullName>
    </recommendedName>
</protein>
<feature type="domain" description="Arb2" evidence="2">
    <location>
        <begin position="15"/>
        <end position="299"/>
    </location>
</feature>